<sequence length="112" mass="12900">MTMNLYTPAGGLFDSHVTWEDIEEDMQRELDTVAMFGPNKTAKNIGDLRGFMSMILLIDPDWQYKDKELPDSFIVKVCLWNWIGIQFVGIHRRLDEGFFLDYFPTGNATVGC</sequence>
<dbReference type="PANTHER" id="PTHR23020">
    <property type="entry name" value="UNCHARACTERIZED NUCLEAR HORMONE RECEPTOR-RELATED"/>
    <property type="match status" value="1"/>
</dbReference>
<dbReference type="PANTHER" id="PTHR23020:SF8">
    <property type="entry name" value="CHK KINASE-LIKE DOMAIN-CONTAINING PROTEIN"/>
    <property type="match status" value="1"/>
</dbReference>
<dbReference type="AlphaFoldDB" id="A0A0B1SHS6"/>
<evidence type="ECO:0000313" key="1">
    <source>
        <dbReference type="EMBL" id="KHJ82740.1"/>
    </source>
</evidence>
<evidence type="ECO:0000313" key="2">
    <source>
        <dbReference type="Proteomes" id="UP000053660"/>
    </source>
</evidence>
<dbReference type="Proteomes" id="UP000053660">
    <property type="component" value="Unassembled WGS sequence"/>
</dbReference>
<accession>A0A0B1SHS6</accession>
<proteinExistence type="predicted"/>
<gene>
    <name evidence="1" type="ORF">OESDEN_17565</name>
</gene>
<dbReference type="OrthoDB" id="5786316at2759"/>
<keyword evidence="2" id="KW-1185">Reference proteome</keyword>
<protein>
    <submittedName>
        <fullName evidence="1">Uncharacterized protein</fullName>
    </submittedName>
</protein>
<dbReference type="InterPro" id="IPR052961">
    <property type="entry name" value="Oxido-Kinase-like_Enzymes"/>
</dbReference>
<name>A0A0B1SHS6_OESDE</name>
<dbReference type="InterPro" id="IPR012877">
    <property type="entry name" value="Dhs-27"/>
</dbReference>
<dbReference type="Pfam" id="PF07914">
    <property type="entry name" value="DUF1679"/>
    <property type="match status" value="1"/>
</dbReference>
<dbReference type="EMBL" id="KN577433">
    <property type="protein sequence ID" value="KHJ82740.1"/>
    <property type="molecule type" value="Genomic_DNA"/>
</dbReference>
<organism evidence="1 2">
    <name type="scientific">Oesophagostomum dentatum</name>
    <name type="common">Nodular worm</name>
    <dbReference type="NCBI Taxonomy" id="61180"/>
    <lineage>
        <taxon>Eukaryota</taxon>
        <taxon>Metazoa</taxon>
        <taxon>Ecdysozoa</taxon>
        <taxon>Nematoda</taxon>
        <taxon>Chromadorea</taxon>
        <taxon>Rhabditida</taxon>
        <taxon>Rhabditina</taxon>
        <taxon>Rhabditomorpha</taxon>
        <taxon>Strongyloidea</taxon>
        <taxon>Strongylidae</taxon>
        <taxon>Oesophagostomum</taxon>
    </lineage>
</organism>
<reference evidence="1 2" key="1">
    <citation type="submission" date="2014-03" db="EMBL/GenBank/DDBJ databases">
        <title>Draft genome of the hookworm Oesophagostomum dentatum.</title>
        <authorList>
            <person name="Mitreva M."/>
        </authorList>
    </citation>
    <scope>NUCLEOTIDE SEQUENCE [LARGE SCALE GENOMIC DNA]</scope>
    <source>
        <strain evidence="1 2">OD-Hann</strain>
    </source>
</reference>